<dbReference type="RefSeq" id="WP_232301462.1">
    <property type="nucleotide sequence ID" value="NZ_CP012669.1"/>
</dbReference>
<gene>
    <name evidence="9" type="ORF">AMC99_00206</name>
</gene>
<keyword evidence="6 7" id="KW-0472">Membrane</keyword>
<dbReference type="InterPro" id="IPR007353">
    <property type="entry name" value="DUF421"/>
</dbReference>
<feature type="domain" description="YetF C-terminal" evidence="8">
    <location>
        <begin position="105"/>
        <end position="170"/>
    </location>
</feature>
<evidence type="ECO:0000313" key="10">
    <source>
        <dbReference type="Proteomes" id="UP000057938"/>
    </source>
</evidence>
<organism evidence="9 10">
    <name type="scientific">Altererythrobacter epoxidivorans</name>
    <dbReference type="NCBI Taxonomy" id="361183"/>
    <lineage>
        <taxon>Bacteria</taxon>
        <taxon>Pseudomonadati</taxon>
        <taxon>Pseudomonadota</taxon>
        <taxon>Alphaproteobacteria</taxon>
        <taxon>Sphingomonadales</taxon>
        <taxon>Erythrobacteraceae</taxon>
        <taxon>Altererythrobacter</taxon>
    </lineage>
</organism>
<accession>A0A0M3T9L8</accession>
<evidence type="ECO:0000256" key="3">
    <source>
        <dbReference type="ARBA" id="ARBA00022475"/>
    </source>
</evidence>
<evidence type="ECO:0000256" key="7">
    <source>
        <dbReference type="SAM" id="Phobius"/>
    </source>
</evidence>
<keyword evidence="5 7" id="KW-1133">Transmembrane helix</keyword>
<dbReference type="STRING" id="361183.AMC99_00206"/>
<feature type="transmembrane region" description="Helical" evidence="7">
    <location>
        <begin position="57"/>
        <end position="75"/>
    </location>
</feature>
<protein>
    <recommendedName>
        <fullName evidence="8">YetF C-terminal domain-containing protein</fullName>
    </recommendedName>
</protein>
<evidence type="ECO:0000259" key="8">
    <source>
        <dbReference type="Pfam" id="PF04239"/>
    </source>
</evidence>
<comment type="subcellular location">
    <subcellularLocation>
        <location evidence="1">Cell membrane</location>
        <topology evidence="1">Multi-pass membrane protein</topology>
    </subcellularLocation>
</comment>
<dbReference type="Pfam" id="PF04239">
    <property type="entry name" value="DUF421"/>
    <property type="match status" value="1"/>
</dbReference>
<dbReference type="PANTHER" id="PTHR34582">
    <property type="entry name" value="UPF0702 TRANSMEMBRANE PROTEIN YCAP"/>
    <property type="match status" value="1"/>
</dbReference>
<reference evidence="9 10" key="1">
    <citation type="submission" date="2015-09" db="EMBL/GenBank/DDBJ databases">
        <title>Complete genome sequence of a benzo[a]pyrene-degrading bacterium Altererythrobacter epoxidivorans CGMCC 1.7731T.</title>
        <authorList>
            <person name="Li Z."/>
            <person name="Cheng H."/>
            <person name="Huo Y."/>
            <person name="Xu X."/>
        </authorList>
    </citation>
    <scope>NUCLEOTIDE SEQUENCE [LARGE SCALE GENOMIC DNA]</scope>
    <source>
        <strain evidence="9 10">CGMCC 1.7731</strain>
    </source>
</reference>
<evidence type="ECO:0000256" key="2">
    <source>
        <dbReference type="ARBA" id="ARBA00006448"/>
    </source>
</evidence>
<comment type="similarity">
    <text evidence="2">Belongs to the UPF0702 family.</text>
</comment>
<proteinExistence type="inferred from homology"/>
<evidence type="ECO:0000313" key="9">
    <source>
        <dbReference type="EMBL" id="ALE15522.1"/>
    </source>
</evidence>
<dbReference type="PANTHER" id="PTHR34582:SF6">
    <property type="entry name" value="UPF0702 TRANSMEMBRANE PROTEIN YCAP"/>
    <property type="match status" value="1"/>
</dbReference>
<name>A0A0M3T9L8_9SPHN</name>
<feature type="transmembrane region" description="Helical" evidence="7">
    <location>
        <begin position="81"/>
        <end position="99"/>
    </location>
</feature>
<keyword evidence="3" id="KW-1003">Cell membrane</keyword>
<sequence length="189" mass="20195">MRVVSSDARKGGSLIFVDNSLLDGLIKGAILAIAALVWVVILIRINGLRSLSKMSNFDFVMTVALGSLVAGAAQASELPALLQSLAAMVGLFITQYTAARLRKASDTVEDVLDNCPALLMRDGKFDEQAMRSNRVTRSDLIAKLREANVLDLAQVRAVVLETTGDISVLHGERLDWTLCEGVSGAPAPD</sequence>
<evidence type="ECO:0000256" key="6">
    <source>
        <dbReference type="ARBA" id="ARBA00023136"/>
    </source>
</evidence>
<dbReference type="Proteomes" id="UP000057938">
    <property type="component" value="Chromosome"/>
</dbReference>
<evidence type="ECO:0000256" key="5">
    <source>
        <dbReference type="ARBA" id="ARBA00022989"/>
    </source>
</evidence>
<evidence type="ECO:0000256" key="4">
    <source>
        <dbReference type="ARBA" id="ARBA00022692"/>
    </source>
</evidence>
<dbReference type="GO" id="GO:0005886">
    <property type="term" value="C:plasma membrane"/>
    <property type="evidence" value="ECO:0007669"/>
    <property type="project" value="UniProtKB-SubCell"/>
</dbReference>
<dbReference type="EMBL" id="CP012669">
    <property type="protein sequence ID" value="ALE15522.1"/>
    <property type="molecule type" value="Genomic_DNA"/>
</dbReference>
<dbReference type="Gene3D" id="3.30.240.20">
    <property type="entry name" value="bsu07140 like domains"/>
    <property type="match status" value="1"/>
</dbReference>
<dbReference type="KEGG" id="aep:AMC99_00206"/>
<dbReference type="AlphaFoldDB" id="A0A0M3T9L8"/>
<evidence type="ECO:0000256" key="1">
    <source>
        <dbReference type="ARBA" id="ARBA00004651"/>
    </source>
</evidence>
<feature type="transmembrane region" description="Helical" evidence="7">
    <location>
        <begin position="24"/>
        <end position="45"/>
    </location>
</feature>
<dbReference type="InterPro" id="IPR023090">
    <property type="entry name" value="UPF0702_alpha/beta_dom_sf"/>
</dbReference>
<keyword evidence="10" id="KW-1185">Reference proteome</keyword>
<keyword evidence="4 7" id="KW-0812">Transmembrane</keyword>
<dbReference type="PATRIC" id="fig|361183.4.peg.208"/>